<dbReference type="PANTHER" id="PTHR13887:SF47">
    <property type="entry name" value="CLPXP ADAPTER PROTEIN SPXH"/>
    <property type="match status" value="1"/>
</dbReference>
<accession>A0A078M7K9</accession>
<dbReference type="Pfam" id="PF13743">
    <property type="entry name" value="Thioredoxin_5"/>
    <property type="match status" value="1"/>
</dbReference>
<dbReference type="EMBL" id="LN483074">
    <property type="protein sequence ID" value="CEA02235.1"/>
    <property type="molecule type" value="Genomic_DNA"/>
</dbReference>
<evidence type="ECO:0008006" key="2">
    <source>
        <dbReference type="Google" id="ProtNLM"/>
    </source>
</evidence>
<proteinExistence type="predicted"/>
<gene>
    <name evidence="1" type="ORF">BN1050_01180</name>
</gene>
<dbReference type="SUPFAM" id="SSF52833">
    <property type="entry name" value="Thioredoxin-like"/>
    <property type="match status" value="1"/>
</dbReference>
<organism evidence="1">
    <name type="scientific">Metalysinibacillus saudimassiliensis</name>
    <dbReference type="NCBI Taxonomy" id="1461583"/>
    <lineage>
        <taxon>Bacteria</taxon>
        <taxon>Bacillati</taxon>
        <taxon>Bacillota</taxon>
        <taxon>Bacilli</taxon>
        <taxon>Bacillales</taxon>
        <taxon>Caryophanaceae</taxon>
        <taxon>Metalysinibacillus</taxon>
    </lineage>
</organism>
<dbReference type="InterPro" id="IPR036249">
    <property type="entry name" value="Thioredoxin-like_sf"/>
</dbReference>
<protein>
    <recommendedName>
        <fullName evidence="2">DSBA-like thioredoxin domain protein</fullName>
    </recommendedName>
</protein>
<dbReference type="Gene3D" id="3.40.30.10">
    <property type="entry name" value="Glutaredoxin"/>
    <property type="match status" value="1"/>
</dbReference>
<evidence type="ECO:0000313" key="1">
    <source>
        <dbReference type="EMBL" id="CEA02235.1"/>
    </source>
</evidence>
<sequence length="271" mass="31653">MTNSPMLSEPITTVASFNKPIELYVFINPLHESAFEMLATIRKLQLEYDHYFTWRFVLSSDLVSLNSISEHIGQRLEQRVSHPVLPSLAIKAAELQGKRAGLHFLAKLQEYIRLNVPHITSYETMMAIAEDINLDMAEFSSDFGSKEAARALQCDLYIRREMEVDETPSIVFFNECIEDEGLNVSGTYDYNVYEHILEEMLEEQLVRRPLPTMEELFRRFTTLSTNEIAFIYSLPLHHVERELKKRMLQQKVERKQSAKTTFWRLRATQIL</sequence>
<dbReference type="AlphaFoldDB" id="A0A078M7K9"/>
<name>A0A078M7K9_9BACL</name>
<dbReference type="HOGENOM" id="CLU_069785_0_0_9"/>
<dbReference type="PANTHER" id="PTHR13887">
    <property type="entry name" value="GLUTATHIONE S-TRANSFERASE KAPPA"/>
    <property type="match status" value="1"/>
</dbReference>
<dbReference type="PATRIC" id="fig|1461583.4.peg.1138"/>
<reference evidence="1" key="1">
    <citation type="submission" date="2014-07" db="EMBL/GenBank/DDBJ databases">
        <authorList>
            <person name="Urmite Genomes Urmite Genomes"/>
        </authorList>
    </citation>
    <scope>NUCLEOTIDE SEQUENCE</scope>
    <source>
        <strain evidence="1">13S34_air</strain>
    </source>
</reference>